<dbReference type="Pfam" id="PF01315">
    <property type="entry name" value="Ald_Xan_dh_C"/>
    <property type="match status" value="1"/>
</dbReference>
<evidence type="ECO:0000256" key="2">
    <source>
        <dbReference type="ARBA" id="ARBA00023002"/>
    </source>
</evidence>
<dbReference type="InterPro" id="IPR046867">
    <property type="entry name" value="AldOxase/xan_DH_MoCoBD2"/>
</dbReference>
<dbReference type="PANTHER" id="PTHR11908:SF132">
    <property type="entry name" value="ALDEHYDE OXIDASE 1-RELATED"/>
    <property type="match status" value="1"/>
</dbReference>
<evidence type="ECO:0000256" key="1">
    <source>
        <dbReference type="ARBA" id="ARBA00022505"/>
    </source>
</evidence>
<dbReference type="EMBL" id="CP001631">
    <property type="protein sequence ID" value="ACU54507.1"/>
    <property type="molecule type" value="Genomic_DNA"/>
</dbReference>
<accession>C7M0J9</accession>
<keyword evidence="2 4" id="KW-0560">Oxidoreductase</keyword>
<dbReference type="PANTHER" id="PTHR11908">
    <property type="entry name" value="XANTHINE DEHYDROGENASE"/>
    <property type="match status" value="1"/>
</dbReference>
<evidence type="ECO:0000313" key="5">
    <source>
        <dbReference type="Proteomes" id="UP000000771"/>
    </source>
</evidence>
<dbReference type="Pfam" id="PF20256">
    <property type="entry name" value="MoCoBD_2"/>
    <property type="match status" value="1"/>
</dbReference>
<dbReference type="Gene3D" id="3.90.1170.50">
    <property type="entry name" value="Aldehyde oxidase/xanthine dehydrogenase, a/b hammerhead"/>
    <property type="match status" value="1"/>
</dbReference>
<sequence>MSILGNDVRRVEDEHLLRGQGSYVANVPLDGSLAAWFVTSPVASATIAGIDVSEAMALDGVVAIVTADDLGELEMPSPLRGRGDLARPLLARGRVRYVGEPIALVLATSPQVAEDAAELVDLDLVETDPVIDPERALEDLQLVHEGSNLVSEGGEPEPEDFFADADVVVRARLVNQRLAPAPMEARALAAVPTADGRLEIFASTQSAHRLKAEIVRVLGLADGAVVVRAGDVGGGFGAKAAVYPEDLAVCAAALRLGRPIRWIETRSASMLGLAHGRGQVQQVAIGARRDGAIVALSVDVLQDVGAWPLLGPMLPRLTTLMAQGTYEIPRVRVAYRSVLTNTVPISAYRGAGRPEAAAAIEHAVDLLAHELDIDPAELRRRNLIADDAFPYETRTGARYDSGRYRLALERALEAVGYDTLRAEQARRLERGARRLLGIGLSSYVEITNGYTSSEYARVEVADDGTLTVWSGTSPHGQGHHTTWAMIAAEQLGMPLDRIRVVTGDTDAVPRGVGTFGSRSVQTGGVAVHLASVEVAAAARELASTMLEAAPEDLVVGESGIGVVGVPSSVVSWATLATEARARGIQLAATVDFEPPGPTFPFGAHACVVEVDLDTGAVEVVDYVAVDDAGRILNPLLAEGQVHGGLAQGIAQAVLEEFVYAPDGAPLTGTLASYEMISAPELPSFRVVHEETPTPVNPLGAKGIGESGTIGATPAVWNAVLDALRPLGVRDIAMPTTPERVVAALRAARTGVVGAAFTNQTPD</sequence>
<dbReference type="KEGG" id="afo:Afer_1585"/>
<dbReference type="OrthoDB" id="135295at2"/>
<dbReference type="InterPro" id="IPR008274">
    <property type="entry name" value="AldOxase/xan_DH_MoCoBD1"/>
</dbReference>
<dbReference type="AlphaFoldDB" id="C7M0J9"/>
<dbReference type="InterPro" id="IPR016208">
    <property type="entry name" value="Ald_Oxase/xanthine_DH-like"/>
</dbReference>
<reference evidence="4 5" key="1">
    <citation type="journal article" date="2009" name="Stand. Genomic Sci.">
        <title>Complete genome sequence of Acidimicrobium ferrooxidans type strain (ICP).</title>
        <authorList>
            <person name="Clum A."/>
            <person name="Nolan M."/>
            <person name="Lang E."/>
            <person name="Glavina Del Rio T."/>
            <person name="Tice H."/>
            <person name="Copeland A."/>
            <person name="Cheng J.F."/>
            <person name="Lucas S."/>
            <person name="Chen F."/>
            <person name="Bruce D."/>
            <person name="Goodwin L."/>
            <person name="Pitluck S."/>
            <person name="Ivanova N."/>
            <person name="Mavrommatis K."/>
            <person name="Mikhailova N."/>
            <person name="Pati A."/>
            <person name="Chen A."/>
            <person name="Palaniappan K."/>
            <person name="Goker M."/>
            <person name="Spring S."/>
            <person name="Land M."/>
            <person name="Hauser L."/>
            <person name="Chang Y.J."/>
            <person name="Jeffries C.C."/>
            <person name="Chain P."/>
            <person name="Bristow J."/>
            <person name="Eisen J.A."/>
            <person name="Markowitz V."/>
            <person name="Hugenholtz P."/>
            <person name="Kyrpides N.C."/>
            <person name="Klenk H.P."/>
            <person name="Lapidus A."/>
        </authorList>
    </citation>
    <scope>NUCLEOTIDE SEQUENCE [LARGE SCALE GENOMIC DNA]</scope>
    <source>
        <strain evidence="5">DSM 10331 / JCM 15462 / NBRC 103882 / ICP</strain>
    </source>
</reference>
<dbReference type="InterPro" id="IPR036856">
    <property type="entry name" value="Ald_Oxase/Xan_DH_a/b_sf"/>
</dbReference>
<dbReference type="eggNOG" id="COG1529">
    <property type="taxonomic scope" value="Bacteria"/>
</dbReference>
<evidence type="ECO:0000313" key="4">
    <source>
        <dbReference type="EMBL" id="ACU54507.1"/>
    </source>
</evidence>
<dbReference type="HOGENOM" id="CLU_001681_2_0_11"/>
<dbReference type="Pfam" id="PF02738">
    <property type="entry name" value="MoCoBD_1"/>
    <property type="match status" value="1"/>
</dbReference>
<keyword evidence="5" id="KW-1185">Reference proteome</keyword>
<dbReference type="InterPro" id="IPR037165">
    <property type="entry name" value="AldOxase/xan_DH_Mopterin-bd_sf"/>
</dbReference>
<dbReference type="SUPFAM" id="SSF54665">
    <property type="entry name" value="CO dehydrogenase molybdoprotein N-domain-like"/>
    <property type="match status" value="1"/>
</dbReference>
<dbReference type="GO" id="GO:0005506">
    <property type="term" value="F:iron ion binding"/>
    <property type="evidence" value="ECO:0007669"/>
    <property type="project" value="InterPro"/>
</dbReference>
<feature type="domain" description="Aldehyde oxidase/xanthine dehydrogenase a/b hammerhead" evidence="3">
    <location>
        <begin position="18"/>
        <end position="128"/>
    </location>
</feature>
<evidence type="ECO:0000259" key="3">
    <source>
        <dbReference type="SMART" id="SM01008"/>
    </source>
</evidence>
<dbReference type="SMART" id="SM01008">
    <property type="entry name" value="Ald_Xan_dh_C"/>
    <property type="match status" value="1"/>
</dbReference>
<name>C7M0J9_ACIFD</name>
<dbReference type="GO" id="GO:0016491">
    <property type="term" value="F:oxidoreductase activity"/>
    <property type="evidence" value="ECO:0007669"/>
    <property type="project" value="UniProtKB-KW"/>
</dbReference>
<dbReference type="InterPro" id="IPR000674">
    <property type="entry name" value="Ald_Oxase/Xan_DH_a/b"/>
</dbReference>
<dbReference type="SUPFAM" id="SSF56003">
    <property type="entry name" value="Molybdenum cofactor-binding domain"/>
    <property type="match status" value="1"/>
</dbReference>
<dbReference type="Proteomes" id="UP000000771">
    <property type="component" value="Chromosome"/>
</dbReference>
<organism evidence="4 5">
    <name type="scientific">Acidimicrobium ferrooxidans (strain DSM 10331 / JCM 15462 / NBRC 103882 / ICP)</name>
    <dbReference type="NCBI Taxonomy" id="525909"/>
    <lineage>
        <taxon>Bacteria</taxon>
        <taxon>Bacillati</taxon>
        <taxon>Actinomycetota</taxon>
        <taxon>Acidimicrobiia</taxon>
        <taxon>Acidimicrobiales</taxon>
        <taxon>Acidimicrobiaceae</taxon>
        <taxon>Acidimicrobium</taxon>
    </lineage>
</organism>
<dbReference type="STRING" id="525909.Afer_1585"/>
<keyword evidence="1" id="KW-0500">Molybdenum</keyword>
<dbReference type="RefSeq" id="WP_015798986.1">
    <property type="nucleotide sequence ID" value="NC_013124.1"/>
</dbReference>
<dbReference type="EC" id="1.2.99.2" evidence="4"/>
<dbReference type="Gene3D" id="3.30.365.10">
    <property type="entry name" value="Aldehyde oxidase/xanthine dehydrogenase, molybdopterin binding domain"/>
    <property type="match status" value="4"/>
</dbReference>
<gene>
    <name evidence="4" type="ordered locus">Afer_1585</name>
</gene>
<proteinExistence type="predicted"/>
<protein>
    <submittedName>
        <fullName evidence="4">Carbon-monoxide dehydrogenase (Acceptor)</fullName>
        <ecNumber evidence="4">1.2.99.2</ecNumber>
    </submittedName>
</protein>